<evidence type="ECO:0000313" key="9">
    <source>
        <dbReference type="Proteomes" id="UP000177871"/>
    </source>
</evidence>
<reference evidence="8 9" key="1">
    <citation type="journal article" date="2016" name="Nat. Commun.">
        <title>Thousands of microbial genomes shed light on interconnected biogeochemical processes in an aquifer system.</title>
        <authorList>
            <person name="Anantharaman K."/>
            <person name="Brown C.T."/>
            <person name="Hug L.A."/>
            <person name="Sharon I."/>
            <person name="Castelle C.J."/>
            <person name="Probst A.J."/>
            <person name="Thomas B.C."/>
            <person name="Singh A."/>
            <person name="Wilkins M.J."/>
            <person name="Karaoz U."/>
            <person name="Brodie E.L."/>
            <person name="Williams K.H."/>
            <person name="Hubbard S.S."/>
            <person name="Banfield J.F."/>
        </authorList>
    </citation>
    <scope>NUCLEOTIDE SEQUENCE [LARGE SCALE GENOMIC DNA]</scope>
</reference>
<keyword evidence="4 6" id="KW-0689">Ribosomal protein</keyword>
<dbReference type="CDD" id="cd00364">
    <property type="entry name" value="Ribosomal_uS17"/>
    <property type="match status" value="1"/>
</dbReference>
<dbReference type="Gene3D" id="2.40.50.140">
    <property type="entry name" value="Nucleic acid-binding proteins"/>
    <property type="match status" value="1"/>
</dbReference>
<dbReference type="InterPro" id="IPR012340">
    <property type="entry name" value="NA-bd_OB-fold"/>
</dbReference>
<comment type="subunit">
    <text evidence="6">Part of the 30S ribosomal subunit.</text>
</comment>
<evidence type="ECO:0000256" key="1">
    <source>
        <dbReference type="ARBA" id="ARBA00010254"/>
    </source>
</evidence>
<keyword evidence="2 6" id="KW-0699">rRNA-binding</keyword>
<dbReference type="PANTHER" id="PTHR10744:SF1">
    <property type="entry name" value="SMALL RIBOSOMAL SUBUNIT PROTEIN US17M"/>
    <property type="match status" value="1"/>
</dbReference>
<organism evidence="8 9">
    <name type="scientific">Candidatus Gottesmanbacteria bacterium RIFCSPHIGHO2_01_FULL_47_48</name>
    <dbReference type="NCBI Taxonomy" id="1798381"/>
    <lineage>
        <taxon>Bacteria</taxon>
        <taxon>Candidatus Gottesmaniibacteriota</taxon>
    </lineage>
</organism>
<dbReference type="SUPFAM" id="SSF50249">
    <property type="entry name" value="Nucleic acid-binding proteins"/>
    <property type="match status" value="1"/>
</dbReference>
<dbReference type="EMBL" id="MFJK01000013">
    <property type="protein sequence ID" value="OGG18872.1"/>
    <property type="molecule type" value="Genomic_DNA"/>
</dbReference>
<evidence type="ECO:0000256" key="2">
    <source>
        <dbReference type="ARBA" id="ARBA00022730"/>
    </source>
</evidence>
<protein>
    <recommendedName>
        <fullName evidence="6">Small ribosomal subunit protein uS17</fullName>
    </recommendedName>
</protein>
<evidence type="ECO:0000256" key="5">
    <source>
        <dbReference type="ARBA" id="ARBA00023274"/>
    </source>
</evidence>
<keyword evidence="5 6" id="KW-0687">Ribonucleoprotein</keyword>
<dbReference type="PANTHER" id="PTHR10744">
    <property type="entry name" value="40S RIBOSOMAL PROTEIN S11 FAMILY MEMBER"/>
    <property type="match status" value="1"/>
</dbReference>
<comment type="caution">
    <text evidence="8">The sequence shown here is derived from an EMBL/GenBank/DDBJ whole genome shotgun (WGS) entry which is preliminary data.</text>
</comment>
<evidence type="ECO:0000313" key="8">
    <source>
        <dbReference type="EMBL" id="OGG18872.1"/>
    </source>
</evidence>
<keyword evidence="3 6" id="KW-0694">RNA-binding</keyword>
<dbReference type="InterPro" id="IPR019984">
    <property type="entry name" value="Ribosomal_uS17_bact/chlr"/>
</dbReference>
<dbReference type="HAMAP" id="MF_01345_B">
    <property type="entry name" value="Ribosomal_uS17_B"/>
    <property type="match status" value="1"/>
</dbReference>
<sequence>MQTFQGTIISAKTPKTVGVAINYSYKHPKYGKIIKRTTKLLAHNEMREIKEGDVVRVIKSRPYSKNKHFLVTEVLGEKVVENKTPEPKITLPEKKESVKSVRKSGQTKKR</sequence>
<dbReference type="GO" id="GO:0022627">
    <property type="term" value="C:cytosolic small ribosomal subunit"/>
    <property type="evidence" value="ECO:0007669"/>
    <property type="project" value="TreeGrafter"/>
</dbReference>
<comment type="function">
    <text evidence="6">One of the primary rRNA binding proteins, it binds specifically to the 5'-end of 16S ribosomal RNA.</text>
</comment>
<dbReference type="GO" id="GO:0003735">
    <property type="term" value="F:structural constituent of ribosome"/>
    <property type="evidence" value="ECO:0007669"/>
    <property type="project" value="InterPro"/>
</dbReference>
<dbReference type="Proteomes" id="UP000177871">
    <property type="component" value="Unassembled WGS sequence"/>
</dbReference>
<dbReference type="AlphaFoldDB" id="A0A1F6A2Z9"/>
<gene>
    <name evidence="6" type="primary">rpsQ</name>
    <name evidence="8" type="ORF">A2721_03355</name>
</gene>
<feature type="compositionally biased region" description="Basic residues" evidence="7">
    <location>
        <begin position="100"/>
        <end position="110"/>
    </location>
</feature>
<evidence type="ECO:0000256" key="3">
    <source>
        <dbReference type="ARBA" id="ARBA00022884"/>
    </source>
</evidence>
<proteinExistence type="inferred from homology"/>
<feature type="compositionally biased region" description="Basic and acidic residues" evidence="7">
    <location>
        <begin position="86"/>
        <end position="99"/>
    </location>
</feature>
<comment type="similarity">
    <text evidence="1 6">Belongs to the universal ribosomal protein uS17 family.</text>
</comment>
<dbReference type="PRINTS" id="PR00973">
    <property type="entry name" value="RIBOSOMALS17"/>
</dbReference>
<dbReference type="STRING" id="1798381.A2721_03355"/>
<evidence type="ECO:0000256" key="6">
    <source>
        <dbReference type="HAMAP-Rule" id="MF_01345"/>
    </source>
</evidence>
<dbReference type="GO" id="GO:0006412">
    <property type="term" value="P:translation"/>
    <property type="evidence" value="ECO:0007669"/>
    <property type="project" value="UniProtKB-UniRule"/>
</dbReference>
<accession>A0A1F6A2Z9</accession>
<evidence type="ECO:0000256" key="4">
    <source>
        <dbReference type="ARBA" id="ARBA00022980"/>
    </source>
</evidence>
<dbReference type="NCBIfam" id="NF004123">
    <property type="entry name" value="PRK05610.1"/>
    <property type="match status" value="1"/>
</dbReference>
<dbReference type="InterPro" id="IPR000266">
    <property type="entry name" value="Ribosomal_uS17"/>
</dbReference>
<dbReference type="GO" id="GO:0019843">
    <property type="term" value="F:rRNA binding"/>
    <property type="evidence" value="ECO:0007669"/>
    <property type="project" value="UniProtKB-UniRule"/>
</dbReference>
<name>A0A1F6A2Z9_9BACT</name>
<evidence type="ECO:0000256" key="7">
    <source>
        <dbReference type="SAM" id="MobiDB-lite"/>
    </source>
</evidence>
<feature type="region of interest" description="Disordered" evidence="7">
    <location>
        <begin position="86"/>
        <end position="110"/>
    </location>
</feature>
<dbReference type="Pfam" id="PF00366">
    <property type="entry name" value="Ribosomal_S17"/>
    <property type="match status" value="1"/>
</dbReference>